<keyword evidence="4" id="KW-0131">Cell cycle</keyword>
<evidence type="ECO:0000256" key="1">
    <source>
        <dbReference type="ARBA" id="ARBA00006291"/>
    </source>
</evidence>
<dbReference type="RefSeq" id="WP_054723290.1">
    <property type="nucleotide sequence ID" value="NZ_AZDJ01000013.1"/>
</dbReference>
<evidence type="ECO:0000256" key="3">
    <source>
        <dbReference type="ARBA" id="ARBA00023210"/>
    </source>
</evidence>
<evidence type="ECO:0000313" key="8">
    <source>
        <dbReference type="EMBL" id="KRK73227.1"/>
    </source>
</evidence>
<accession>A0A0R1JQ46</accession>
<dbReference type="PATRIC" id="fig|1291734.4.peg.1113"/>
<dbReference type="SUPFAM" id="SSF63848">
    <property type="entry name" value="Cell-division inhibitor MinC, C-terminal domain"/>
    <property type="match status" value="1"/>
</dbReference>
<evidence type="ECO:0000256" key="5">
    <source>
        <dbReference type="ARBA" id="ARBA00046874"/>
    </source>
</evidence>
<reference evidence="8 9" key="1">
    <citation type="journal article" date="2015" name="Genome Announc.">
        <title>Expanding the biotechnology potential of lactobacilli through comparative genomics of 213 strains and associated genera.</title>
        <authorList>
            <person name="Sun Z."/>
            <person name="Harris H.M."/>
            <person name="McCann A."/>
            <person name="Guo C."/>
            <person name="Argimon S."/>
            <person name="Zhang W."/>
            <person name="Yang X."/>
            <person name="Jeffery I.B."/>
            <person name="Cooney J.C."/>
            <person name="Kagawa T.F."/>
            <person name="Liu W."/>
            <person name="Song Y."/>
            <person name="Salvetti E."/>
            <person name="Wrobel A."/>
            <person name="Rasinkangas P."/>
            <person name="Parkhill J."/>
            <person name="Rea M.C."/>
            <person name="O'Sullivan O."/>
            <person name="Ritari J."/>
            <person name="Douillard F.P."/>
            <person name="Paul Ross R."/>
            <person name="Yang R."/>
            <person name="Briner A.E."/>
            <person name="Felis G.E."/>
            <person name="de Vos W.M."/>
            <person name="Barrangou R."/>
            <person name="Klaenhammer T.R."/>
            <person name="Caufield P.W."/>
            <person name="Cui Y."/>
            <person name="Zhang H."/>
            <person name="O'Toole P.W."/>
        </authorList>
    </citation>
    <scope>NUCLEOTIDE SEQUENCE [LARGE SCALE GENOMIC DNA]</scope>
    <source>
        <strain evidence="8 9">JCM 17158</strain>
    </source>
</reference>
<comment type="caution">
    <text evidence="8">The sequence shown here is derived from an EMBL/GenBank/DDBJ whole genome shotgun (WGS) entry which is preliminary data.</text>
</comment>
<dbReference type="Pfam" id="PF03775">
    <property type="entry name" value="MinC_C"/>
    <property type="match status" value="1"/>
</dbReference>
<dbReference type="Pfam" id="PF22642">
    <property type="entry name" value="MinC_N_1"/>
    <property type="match status" value="1"/>
</dbReference>
<dbReference type="GO" id="GO:1901891">
    <property type="term" value="P:regulation of cell septum assembly"/>
    <property type="evidence" value="ECO:0007669"/>
    <property type="project" value="InterPro"/>
</dbReference>
<comment type="similarity">
    <text evidence="1">Belongs to the MinC family.</text>
</comment>
<evidence type="ECO:0000259" key="6">
    <source>
        <dbReference type="Pfam" id="PF03775"/>
    </source>
</evidence>
<dbReference type="OrthoDB" id="9790810at2"/>
<organism evidence="8 9">
    <name type="scientific">Lacticaseibacillus nasuensis JCM 17158</name>
    <dbReference type="NCBI Taxonomy" id="1291734"/>
    <lineage>
        <taxon>Bacteria</taxon>
        <taxon>Bacillati</taxon>
        <taxon>Bacillota</taxon>
        <taxon>Bacilli</taxon>
        <taxon>Lactobacillales</taxon>
        <taxon>Lactobacillaceae</taxon>
        <taxon>Lacticaseibacillus</taxon>
    </lineage>
</organism>
<gene>
    <name evidence="8" type="ORF">FD02_GL001083</name>
</gene>
<dbReference type="PANTHER" id="PTHR34108:SF1">
    <property type="entry name" value="SEPTUM SITE-DETERMINING PROTEIN MINC"/>
    <property type="match status" value="1"/>
</dbReference>
<evidence type="ECO:0000256" key="2">
    <source>
        <dbReference type="ARBA" id="ARBA00022618"/>
    </source>
</evidence>
<feature type="domain" description="Septum site-determining protein MinC N-terminal" evidence="7">
    <location>
        <begin position="4"/>
        <end position="80"/>
    </location>
</feature>
<dbReference type="GO" id="GO:0000902">
    <property type="term" value="P:cell morphogenesis"/>
    <property type="evidence" value="ECO:0007669"/>
    <property type="project" value="InterPro"/>
</dbReference>
<dbReference type="PANTHER" id="PTHR34108">
    <property type="entry name" value="SEPTUM SITE-DETERMINING PROTEIN MINC"/>
    <property type="match status" value="1"/>
</dbReference>
<keyword evidence="3" id="KW-0717">Septation</keyword>
<keyword evidence="2" id="KW-0132">Cell division</keyword>
<dbReference type="InterPro" id="IPR016098">
    <property type="entry name" value="CAP/MinC_C"/>
</dbReference>
<dbReference type="Gene3D" id="3.30.160.540">
    <property type="match status" value="1"/>
</dbReference>
<dbReference type="InterPro" id="IPR005526">
    <property type="entry name" value="Septum_form_inhib_MinC_C"/>
</dbReference>
<keyword evidence="9" id="KW-1185">Reference proteome</keyword>
<protein>
    <submittedName>
        <fullName evidence="8">Septum formation inhibitor</fullName>
    </submittedName>
</protein>
<proteinExistence type="inferred from homology"/>
<evidence type="ECO:0000259" key="7">
    <source>
        <dbReference type="Pfam" id="PF22642"/>
    </source>
</evidence>
<dbReference type="InterPro" id="IPR013033">
    <property type="entry name" value="MinC"/>
</dbReference>
<dbReference type="GO" id="GO:0000917">
    <property type="term" value="P:division septum assembly"/>
    <property type="evidence" value="ECO:0007669"/>
    <property type="project" value="UniProtKB-KW"/>
</dbReference>
<dbReference type="STRING" id="1291734.FD02_GL001083"/>
<dbReference type="Proteomes" id="UP000051804">
    <property type="component" value="Unassembled WGS sequence"/>
</dbReference>
<evidence type="ECO:0000256" key="4">
    <source>
        <dbReference type="ARBA" id="ARBA00023306"/>
    </source>
</evidence>
<dbReference type="InterPro" id="IPR055219">
    <property type="entry name" value="MinC_N_1"/>
</dbReference>
<feature type="domain" description="Septum formation inhibitor MinC C-terminal" evidence="6">
    <location>
        <begin position="106"/>
        <end position="184"/>
    </location>
</feature>
<evidence type="ECO:0000313" key="9">
    <source>
        <dbReference type="Proteomes" id="UP000051804"/>
    </source>
</evidence>
<sequence>MDAVTLKGRKAGFEIQLADAASLAEIQTQLQELLTKLAQDTPDEGNVEFVLETGQRLLTAEQAESVKAVFADFDRFTVSAVHAAVDTPAAMREAFLSRLVHLNGDIIRSGQTVTVDGDVLFTGNLHQGGTLAASGSVFMLGQAQGGLIIAGSHGDQAAIIAGDIHHAGQIRIADTIEIIEKKNQYSADTLSLINDLHILDHGSVTQLAKLRPRLFRKLEDM</sequence>
<comment type="subunit">
    <text evidence="5">Interacts with MinD and FtsZ.</text>
</comment>
<dbReference type="AlphaFoldDB" id="A0A0R1JQ46"/>
<name>A0A0R1JQ46_9LACO</name>
<dbReference type="InterPro" id="IPR036145">
    <property type="entry name" value="MinC_C_sf"/>
</dbReference>
<dbReference type="EMBL" id="AZDJ01000013">
    <property type="protein sequence ID" value="KRK73227.1"/>
    <property type="molecule type" value="Genomic_DNA"/>
</dbReference>
<dbReference type="Gene3D" id="2.160.20.70">
    <property type="match status" value="1"/>
</dbReference>